<organism evidence="2 3">
    <name type="scientific">Colletotrichum shisoi</name>
    <dbReference type="NCBI Taxonomy" id="2078593"/>
    <lineage>
        <taxon>Eukaryota</taxon>
        <taxon>Fungi</taxon>
        <taxon>Dikarya</taxon>
        <taxon>Ascomycota</taxon>
        <taxon>Pezizomycotina</taxon>
        <taxon>Sordariomycetes</taxon>
        <taxon>Hypocreomycetidae</taxon>
        <taxon>Glomerellales</taxon>
        <taxon>Glomerellaceae</taxon>
        <taxon>Colletotrichum</taxon>
        <taxon>Colletotrichum destructivum species complex</taxon>
    </lineage>
</organism>
<evidence type="ECO:0000256" key="1">
    <source>
        <dbReference type="SAM" id="MobiDB-lite"/>
    </source>
</evidence>
<feature type="compositionally biased region" description="Pro residues" evidence="1">
    <location>
        <begin position="14"/>
        <end position="26"/>
    </location>
</feature>
<dbReference type="OrthoDB" id="3431997at2759"/>
<comment type="caution">
    <text evidence="2">The sequence shown here is derived from an EMBL/GenBank/DDBJ whole genome shotgun (WGS) entry which is preliminary data.</text>
</comment>
<gene>
    <name evidence="2" type="ORF">CSHISOI_06079</name>
</gene>
<accession>A0A5Q4BQV4</accession>
<dbReference type="AlphaFoldDB" id="A0A5Q4BQV4"/>
<dbReference type="Proteomes" id="UP000326340">
    <property type="component" value="Unassembled WGS sequence"/>
</dbReference>
<dbReference type="EMBL" id="PUHP01000524">
    <property type="protein sequence ID" value="TQN69405.1"/>
    <property type="molecule type" value="Genomic_DNA"/>
</dbReference>
<sequence length="284" mass="31615">MDEADNRPIREGRPPPPVLDDPPPPYVKEEELPSYPSAIYREPAPGSPVPVPAPAPVPVLVPAAPSRFPPVFNGYAIDSWNFHLGASLSQKRFRLSVVSMYLHTVSVCLHDGLDADDETLGKLVREDCSRQHQHQHHHHLAIRLPAVEGLRAEEERILMHHHEEPRMMNRELYELVVDVGGVEERFQWRPSRGKEVKSVGKHAIGWKLVRMAAQQAGAGGWRKSRSEGFSSRGEEVVAVLALTFCETKKFTFLFLGSGRSGALGEAWQTAALLTGVSRWSISGY</sequence>
<feature type="compositionally biased region" description="Basic and acidic residues" evidence="1">
    <location>
        <begin position="1"/>
        <end position="13"/>
    </location>
</feature>
<evidence type="ECO:0000313" key="2">
    <source>
        <dbReference type="EMBL" id="TQN69405.1"/>
    </source>
</evidence>
<proteinExistence type="predicted"/>
<protein>
    <submittedName>
        <fullName evidence="2">Uncharacterized protein</fullName>
    </submittedName>
</protein>
<evidence type="ECO:0000313" key="3">
    <source>
        <dbReference type="Proteomes" id="UP000326340"/>
    </source>
</evidence>
<reference evidence="2 3" key="1">
    <citation type="journal article" date="2019" name="Sci. Rep.">
        <title>Colletotrichum shisoi sp. nov., an anthracnose pathogen of Perilla frutescens in Japan: molecular phylogenetic, morphological and genomic evidence.</title>
        <authorList>
            <person name="Gan P."/>
            <person name="Tsushima A."/>
            <person name="Hiroyama R."/>
            <person name="Narusaka M."/>
            <person name="Takano Y."/>
            <person name="Narusaka Y."/>
            <person name="Kawaradani M."/>
            <person name="Damm U."/>
            <person name="Shirasu K."/>
        </authorList>
    </citation>
    <scope>NUCLEOTIDE SEQUENCE [LARGE SCALE GENOMIC DNA]</scope>
    <source>
        <strain evidence="2 3">PG-2018a</strain>
    </source>
</reference>
<feature type="region of interest" description="Disordered" evidence="1">
    <location>
        <begin position="1"/>
        <end position="40"/>
    </location>
</feature>
<name>A0A5Q4BQV4_9PEZI</name>
<keyword evidence="3" id="KW-1185">Reference proteome</keyword>